<dbReference type="GO" id="GO:0005829">
    <property type="term" value="C:cytosol"/>
    <property type="evidence" value="ECO:0007669"/>
    <property type="project" value="TreeGrafter"/>
</dbReference>
<name>A0A917PUT6_9MICO</name>
<reference evidence="5" key="2">
    <citation type="submission" date="2020-09" db="EMBL/GenBank/DDBJ databases">
        <authorList>
            <person name="Sun Q."/>
            <person name="Zhou Y."/>
        </authorList>
    </citation>
    <scope>NUCLEOTIDE SEQUENCE</scope>
    <source>
        <strain evidence="5">CGMCC 1.8984</strain>
    </source>
</reference>
<comment type="caution">
    <text evidence="5">The sequence shown here is derived from an EMBL/GenBank/DDBJ whole genome shotgun (WGS) entry which is preliminary data.</text>
</comment>
<reference evidence="5" key="1">
    <citation type="journal article" date="2014" name="Int. J. Syst. Evol. Microbiol.">
        <title>Complete genome sequence of Corynebacterium casei LMG S-19264T (=DSM 44701T), isolated from a smear-ripened cheese.</title>
        <authorList>
            <consortium name="US DOE Joint Genome Institute (JGI-PGF)"/>
            <person name="Walter F."/>
            <person name="Albersmeier A."/>
            <person name="Kalinowski J."/>
            <person name="Ruckert C."/>
        </authorList>
    </citation>
    <scope>NUCLEOTIDE SEQUENCE</scope>
    <source>
        <strain evidence="5">CGMCC 1.8984</strain>
    </source>
</reference>
<dbReference type="GO" id="GO:0003860">
    <property type="term" value="F:3-hydroxyisobutyryl-CoA hydrolase activity"/>
    <property type="evidence" value="ECO:0007669"/>
    <property type="project" value="UniProtKB-EC"/>
</dbReference>
<dbReference type="Gene3D" id="3.90.226.10">
    <property type="entry name" value="2-enoyl-CoA Hydratase, Chain A, domain 1"/>
    <property type="match status" value="1"/>
</dbReference>
<sequence length="362" mass="38042">MTAATAAASDAEVIVEERGRLGLLTLNRPKAINALTHNMVELITAALDRWADDDAIATVAVVGAGDRGLCAGGDVVGLYRDVTEADGMSAAAFWRDEYAMNARIARYPKPFVAIQDGLVLGGGIGVSAHGSHRVVTERSKLGFPEVTIGYIPDVGATWLLSRAPGELGTRLALSAAMIGPADALLVGFADSFVPGERIPALLKGLESEDAATVIALLAGEPEPGVLAAQRVWTDEAFAGSSIPEILAQLREHGGAEASALAETIDQKSPLALAVTLEALRRARDLFDLEAALNQEYRVSRHSSGTPDFAEGIRAQLIDKDRNPRWNPASHRAVTESQVAAFFEVPADGDLGPSTAFASKETA</sequence>
<dbReference type="NCBIfam" id="NF004127">
    <property type="entry name" value="PRK05617.1"/>
    <property type="match status" value="1"/>
</dbReference>
<dbReference type="InterPro" id="IPR032259">
    <property type="entry name" value="HIBYL-CoA-H"/>
</dbReference>
<protein>
    <recommendedName>
        <fullName evidence="2">3-hydroxyisobutyryl-CoA hydrolase</fullName>
        <ecNumber evidence="2">3.1.2.4</ecNumber>
    </recommendedName>
</protein>
<dbReference type="InterPro" id="IPR029045">
    <property type="entry name" value="ClpP/crotonase-like_dom_sf"/>
</dbReference>
<dbReference type="Proteomes" id="UP000636956">
    <property type="component" value="Unassembled WGS sequence"/>
</dbReference>
<dbReference type="InterPro" id="IPR045004">
    <property type="entry name" value="ECH_dom"/>
</dbReference>
<keyword evidence="6" id="KW-1185">Reference proteome</keyword>
<dbReference type="PANTHER" id="PTHR43176">
    <property type="entry name" value="3-HYDROXYISOBUTYRYL-COA HYDROLASE-RELATED"/>
    <property type="match status" value="1"/>
</dbReference>
<comment type="catalytic activity">
    <reaction evidence="1">
        <text>3-hydroxy-2-methylpropanoyl-CoA + H2O = 3-hydroxy-2-methylpropanoate + CoA + H(+)</text>
        <dbReference type="Rhea" id="RHEA:20888"/>
        <dbReference type="ChEBI" id="CHEBI:11805"/>
        <dbReference type="ChEBI" id="CHEBI:15377"/>
        <dbReference type="ChEBI" id="CHEBI:15378"/>
        <dbReference type="ChEBI" id="CHEBI:57287"/>
        <dbReference type="ChEBI" id="CHEBI:57340"/>
        <dbReference type="EC" id="3.1.2.4"/>
    </reaction>
</comment>
<keyword evidence="3 5" id="KW-0378">Hydrolase</keyword>
<gene>
    <name evidence="5" type="ORF">GCM10011372_35040</name>
</gene>
<dbReference type="SUPFAM" id="SSF52096">
    <property type="entry name" value="ClpP/crotonase"/>
    <property type="match status" value="1"/>
</dbReference>
<evidence type="ECO:0000259" key="4">
    <source>
        <dbReference type="Pfam" id="PF16113"/>
    </source>
</evidence>
<dbReference type="Pfam" id="PF16113">
    <property type="entry name" value="ECH_2"/>
    <property type="match status" value="1"/>
</dbReference>
<proteinExistence type="predicted"/>
<evidence type="ECO:0000313" key="5">
    <source>
        <dbReference type="EMBL" id="GGJ93585.1"/>
    </source>
</evidence>
<dbReference type="EMBL" id="BMMD01000035">
    <property type="protein sequence ID" value="GGJ93585.1"/>
    <property type="molecule type" value="Genomic_DNA"/>
</dbReference>
<dbReference type="AlphaFoldDB" id="A0A917PUT6"/>
<accession>A0A917PUT6</accession>
<evidence type="ECO:0000256" key="3">
    <source>
        <dbReference type="ARBA" id="ARBA00022801"/>
    </source>
</evidence>
<dbReference type="RefSeq" id="WP_188744692.1">
    <property type="nucleotide sequence ID" value="NZ_BAABFW010000035.1"/>
</dbReference>
<dbReference type="EC" id="3.1.2.4" evidence="2"/>
<evidence type="ECO:0000256" key="1">
    <source>
        <dbReference type="ARBA" id="ARBA00001709"/>
    </source>
</evidence>
<dbReference type="CDD" id="cd06558">
    <property type="entry name" value="crotonase-like"/>
    <property type="match status" value="1"/>
</dbReference>
<dbReference type="GO" id="GO:0006574">
    <property type="term" value="P:L-valine catabolic process"/>
    <property type="evidence" value="ECO:0007669"/>
    <property type="project" value="TreeGrafter"/>
</dbReference>
<evidence type="ECO:0000256" key="2">
    <source>
        <dbReference type="ARBA" id="ARBA00011915"/>
    </source>
</evidence>
<feature type="domain" description="Enoyl-CoA hydratase/isomerase" evidence="4">
    <location>
        <begin position="22"/>
        <end position="342"/>
    </location>
</feature>
<organism evidence="5 6">
    <name type="scientific">Agromyces bauzanensis</name>
    <dbReference type="NCBI Taxonomy" id="1308924"/>
    <lineage>
        <taxon>Bacteria</taxon>
        <taxon>Bacillati</taxon>
        <taxon>Actinomycetota</taxon>
        <taxon>Actinomycetes</taxon>
        <taxon>Micrococcales</taxon>
        <taxon>Microbacteriaceae</taxon>
        <taxon>Agromyces</taxon>
    </lineage>
</organism>
<dbReference type="PANTHER" id="PTHR43176:SF3">
    <property type="entry name" value="3-HYDROXYISOBUTYRYL-COA HYDROLASE, MITOCHONDRIAL"/>
    <property type="match status" value="1"/>
</dbReference>
<evidence type="ECO:0000313" key="6">
    <source>
        <dbReference type="Proteomes" id="UP000636956"/>
    </source>
</evidence>